<keyword evidence="4 8" id="KW-0560">Oxidoreductase</keyword>
<dbReference type="AlphaFoldDB" id="A0A061R2G2"/>
<keyword evidence="5 7" id="KW-0408">Iron</keyword>
<accession>A0A061R2G2</accession>
<evidence type="ECO:0000256" key="8">
    <source>
        <dbReference type="RuleBase" id="RU000461"/>
    </source>
</evidence>
<dbReference type="PRINTS" id="PR00463">
    <property type="entry name" value="EP450I"/>
</dbReference>
<dbReference type="GO" id="GO:0020037">
    <property type="term" value="F:heme binding"/>
    <property type="evidence" value="ECO:0007669"/>
    <property type="project" value="InterPro"/>
</dbReference>
<reference evidence="9" key="1">
    <citation type="submission" date="2014-05" db="EMBL/GenBank/DDBJ databases">
        <title>The transcriptome of the halophilic microalga Tetraselmis sp. GSL018 isolated from the Great Salt Lake, Utah.</title>
        <authorList>
            <person name="Jinkerson R.E."/>
            <person name="D'Adamo S."/>
            <person name="Posewitz M.C."/>
        </authorList>
    </citation>
    <scope>NUCLEOTIDE SEQUENCE</scope>
    <source>
        <strain evidence="9">GSL018</strain>
    </source>
</reference>
<evidence type="ECO:0000256" key="6">
    <source>
        <dbReference type="ARBA" id="ARBA00023033"/>
    </source>
</evidence>
<keyword evidence="3 7" id="KW-0479">Metal-binding</keyword>
<keyword evidence="6 8" id="KW-0503">Monooxygenase</keyword>
<dbReference type="Pfam" id="PF00067">
    <property type="entry name" value="p450"/>
    <property type="match status" value="1"/>
</dbReference>
<dbReference type="PANTHER" id="PTHR24291:SF50">
    <property type="entry name" value="BIFUNCTIONAL ALBAFLAVENONE MONOOXYGENASE_TERPENE SYNTHASE"/>
    <property type="match status" value="1"/>
</dbReference>
<evidence type="ECO:0000256" key="4">
    <source>
        <dbReference type="ARBA" id="ARBA00023002"/>
    </source>
</evidence>
<evidence type="ECO:0000256" key="2">
    <source>
        <dbReference type="ARBA" id="ARBA00022617"/>
    </source>
</evidence>
<gene>
    <name evidence="9" type="primary">CYP4F</name>
    <name evidence="9" type="ORF">TSPGSL018_17703</name>
</gene>
<evidence type="ECO:0000256" key="3">
    <source>
        <dbReference type="ARBA" id="ARBA00022723"/>
    </source>
</evidence>
<evidence type="ECO:0000313" key="9">
    <source>
        <dbReference type="EMBL" id="JAC64716.1"/>
    </source>
</evidence>
<dbReference type="SUPFAM" id="SSF48264">
    <property type="entry name" value="Cytochrome P450"/>
    <property type="match status" value="1"/>
</dbReference>
<dbReference type="GO" id="GO:0016705">
    <property type="term" value="F:oxidoreductase activity, acting on paired donors, with incorporation or reduction of molecular oxygen"/>
    <property type="evidence" value="ECO:0007669"/>
    <property type="project" value="InterPro"/>
</dbReference>
<evidence type="ECO:0000256" key="1">
    <source>
        <dbReference type="ARBA" id="ARBA00010617"/>
    </source>
</evidence>
<protein>
    <submittedName>
        <fullName evidence="9">Cytochrome P450, family 4, subfamily F (Leukotriene-B4 20-monooxygenase)</fullName>
    </submittedName>
</protein>
<dbReference type="GO" id="GO:0005506">
    <property type="term" value="F:iron ion binding"/>
    <property type="evidence" value="ECO:0007669"/>
    <property type="project" value="InterPro"/>
</dbReference>
<comment type="similarity">
    <text evidence="1 8">Belongs to the cytochrome P450 family.</text>
</comment>
<sequence>MAARATIDIIGRTGFRYDFGCLDLAMGRRRSGATVEAAGERLDVTKLFDQLLMGAGNLFSYGGILPFRDWIPGYGNYKSAIRKLDAVIDAVIEERRREGVNPEDRDLISYCLRAMEEDETIMTDRQIRNELHTMLFAGSDTTANTLSWMFYSLASRPEMMERCIKEADDLIESGQELTPAVLNSSLPFLTACFKEALRMWPPVAILSRICTRDTVLEGSKSLIRKGTIVTPDVWSVHHNEKYWLKPMEFCPERWLPEGEAEFGEPQEIAFIPFGGGSRICIGKHFAIMEAQVIASQVLRKVKFEPVQGFEPKIALRVTTTSENGIKLKAVPRN</sequence>
<dbReference type="InterPro" id="IPR001128">
    <property type="entry name" value="Cyt_P450"/>
</dbReference>
<dbReference type="Gene3D" id="1.10.630.10">
    <property type="entry name" value="Cytochrome P450"/>
    <property type="match status" value="1"/>
</dbReference>
<dbReference type="InterPro" id="IPR002401">
    <property type="entry name" value="Cyt_P450_E_grp-I"/>
</dbReference>
<dbReference type="EMBL" id="GBEZ01022093">
    <property type="protein sequence ID" value="JAC64716.1"/>
    <property type="molecule type" value="Transcribed_RNA"/>
</dbReference>
<proteinExistence type="inferred from homology"/>
<dbReference type="GO" id="GO:0004497">
    <property type="term" value="F:monooxygenase activity"/>
    <property type="evidence" value="ECO:0007669"/>
    <property type="project" value="UniProtKB-KW"/>
</dbReference>
<dbReference type="InterPro" id="IPR017972">
    <property type="entry name" value="Cyt_P450_CS"/>
</dbReference>
<name>A0A061R2G2_9CHLO</name>
<dbReference type="InterPro" id="IPR050196">
    <property type="entry name" value="Cytochrome_P450_Monoox"/>
</dbReference>
<organism evidence="9">
    <name type="scientific">Tetraselmis sp. GSL018</name>
    <dbReference type="NCBI Taxonomy" id="582737"/>
    <lineage>
        <taxon>Eukaryota</taxon>
        <taxon>Viridiplantae</taxon>
        <taxon>Chlorophyta</taxon>
        <taxon>core chlorophytes</taxon>
        <taxon>Chlorodendrophyceae</taxon>
        <taxon>Chlorodendrales</taxon>
        <taxon>Chlorodendraceae</taxon>
        <taxon>Tetraselmis</taxon>
    </lineage>
</organism>
<evidence type="ECO:0000256" key="5">
    <source>
        <dbReference type="ARBA" id="ARBA00023004"/>
    </source>
</evidence>
<keyword evidence="2 7" id="KW-0349">Heme</keyword>
<comment type="cofactor">
    <cofactor evidence="7">
        <name>heme</name>
        <dbReference type="ChEBI" id="CHEBI:30413"/>
    </cofactor>
</comment>
<dbReference type="PROSITE" id="PS00086">
    <property type="entry name" value="CYTOCHROME_P450"/>
    <property type="match status" value="1"/>
</dbReference>
<dbReference type="InterPro" id="IPR036396">
    <property type="entry name" value="Cyt_P450_sf"/>
</dbReference>
<dbReference type="PANTHER" id="PTHR24291">
    <property type="entry name" value="CYTOCHROME P450 FAMILY 4"/>
    <property type="match status" value="1"/>
</dbReference>
<feature type="binding site" description="axial binding residue" evidence="7">
    <location>
        <position position="280"/>
    </location>
    <ligand>
        <name>heme</name>
        <dbReference type="ChEBI" id="CHEBI:30413"/>
    </ligand>
    <ligandPart>
        <name>Fe</name>
        <dbReference type="ChEBI" id="CHEBI:18248"/>
    </ligandPart>
</feature>
<dbReference type="PRINTS" id="PR00385">
    <property type="entry name" value="P450"/>
</dbReference>
<evidence type="ECO:0000256" key="7">
    <source>
        <dbReference type="PIRSR" id="PIRSR602401-1"/>
    </source>
</evidence>